<evidence type="ECO:0000256" key="1">
    <source>
        <dbReference type="ARBA" id="ARBA00005184"/>
    </source>
</evidence>
<evidence type="ECO:0000256" key="13">
    <source>
        <dbReference type="SAM" id="Phobius"/>
    </source>
</evidence>
<comment type="function">
    <text evidence="10">Acts in the modification of cell walls via demethylesterification of cell wall pectin.</text>
</comment>
<feature type="transmembrane region" description="Helical" evidence="13">
    <location>
        <begin position="29"/>
        <end position="54"/>
    </location>
</feature>
<dbReference type="UniPathway" id="UPA00545">
    <property type="reaction ID" value="UER00823"/>
</dbReference>
<dbReference type="InterPro" id="IPR012334">
    <property type="entry name" value="Pectin_lyas_fold"/>
</dbReference>
<keyword evidence="5 12" id="KW-0378">Hydrolase</keyword>
<dbReference type="FunFam" id="1.20.140.40:FF:000001">
    <property type="entry name" value="Pectinesterase"/>
    <property type="match status" value="1"/>
</dbReference>
<dbReference type="GO" id="GO:0030599">
    <property type="term" value="F:pectinesterase activity"/>
    <property type="evidence" value="ECO:0007669"/>
    <property type="project" value="UniProtKB-UniRule"/>
</dbReference>
<evidence type="ECO:0000256" key="10">
    <source>
        <dbReference type="ARBA" id="ARBA00057335"/>
    </source>
</evidence>
<dbReference type="SMART" id="SM00856">
    <property type="entry name" value="PMEI"/>
    <property type="match status" value="1"/>
</dbReference>
<keyword evidence="6 12" id="KW-0063">Aspartyl esterase</keyword>
<evidence type="ECO:0000256" key="8">
    <source>
        <dbReference type="ARBA" id="ARBA00023180"/>
    </source>
</evidence>
<reference evidence="15" key="2">
    <citation type="submission" date="2020-07" db="EMBL/GenBank/DDBJ databases">
        <authorList>
            <person name="Vera ALvarez R."/>
            <person name="Arias-Moreno D.M."/>
            <person name="Jimenez-Jacinto V."/>
            <person name="Jimenez-Bremont J.F."/>
            <person name="Swaminathan K."/>
            <person name="Moose S.P."/>
            <person name="Guerrero-Gonzalez M.L."/>
            <person name="Marino-Ramirez L."/>
            <person name="Landsman D."/>
            <person name="Rodriguez-Kessler M."/>
            <person name="Delgado-Sanchez P."/>
        </authorList>
    </citation>
    <scope>NUCLEOTIDE SEQUENCE</scope>
    <source>
        <tissue evidence="15">Cladode</tissue>
    </source>
</reference>
<dbReference type="EC" id="3.1.1.11" evidence="4 12"/>
<dbReference type="EMBL" id="GISG01276694">
    <property type="protein sequence ID" value="MBA4677830.1"/>
    <property type="molecule type" value="Transcribed_RNA"/>
</dbReference>
<keyword evidence="13" id="KW-1133">Transmembrane helix</keyword>
<dbReference type="Pfam" id="PF04043">
    <property type="entry name" value="PMEI"/>
    <property type="match status" value="1"/>
</dbReference>
<evidence type="ECO:0000256" key="3">
    <source>
        <dbReference type="ARBA" id="ARBA00007786"/>
    </source>
</evidence>
<evidence type="ECO:0000313" key="15">
    <source>
        <dbReference type="EMBL" id="MBA4677830.1"/>
    </source>
</evidence>
<dbReference type="InterPro" id="IPR000070">
    <property type="entry name" value="Pectinesterase_cat"/>
</dbReference>
<evidence type="ECO:0000256" key="4">
    <source>
        <dbReference type="ARBA" id="ARBA00013229"/>
    </source>
</evidence>
<dbReference type="Pfam" id="PF01095">
    <property type="entry name" value="Pectinesterase"/>
    <property type="match status" value="1"/>
</dbReference>
<feature type="domain" description="Pectinesterase inhibitor" evidence="14">
    <location>
        <begin position="71"/>
        <end position="213"/>
    </location>
</feature>
<dbReference type="FunFam" id="2.160.20.10:FF:000001">
    <property type="entry name" value="Pectinesterase"/>
    <property type="match status" value="1"/>
</dbReference>
<dbReference type="CDD" id="cd15798">
    <property type="entry name" value="PMEI-like_3"/>
    <property type="match status" value="1"/>
</dbReference>
<name>A0A7C9AY15_OPUST</name>
<evidence type="ECO:0000256" key="7">
    <source>
        <dbReference type="ARBA" id="ARBA00023157"/>
    </source>
</evidence>
<dbReference type="GO" id="GO:0004857">
    <property type="term" value="F:enzyme inhibitor activity"/>
    <property type="evidence" value="ECO:0007669"/>
    <property type="project" value="InterPro"/>
</dbReference>
<evidence type="ECO:0000256" key="2">
    <source>
        <dbReference type="ARBA" id="ARBA00006027"/>
    </source>
</evidence>
<accession>A0A7C9AY15</accession>
<organism evidence="15">
    <name type="scientific">Opuntia streptacantha</name>
    <name type="common">Prickly pear cactus</name>
    <name type="synonym">Opuntia cardona</name>
    <dbReference type="NCBI Taxonomy" id="393608"/>
    <lineage>
        <taxon>Eukaryota</taxon>
        <taxon>Viridiplantae</taxon>
        <taxon>Streptophyta</taxon>
        <taxon>Embryophyta</taxon>
        <taxon>Tracheophyta</taxon>
        <taxon>Spermatophyta</taxon>
        <taxon>Magnoliopsida</taxon>
        <taxon>eudicotyledons</taxon>
        <taxon>Gunneridae</taxon>
        <taxon>Pentapetalae</taxon>
        <taxon>Caryophyllales</taxon>
        <taxon>Cactineae</taxon>
        <taxon>Cactaceae</taxon>
        <taxon>Opuntioideae</taxon>
        <taxon>Opuntia</taxon>
    </lineage>
</organism>
<dbReference type="InterPro" id="IPR006501">
    <property type="entry name" value="Pectinesterase_inhib_dom"/>
</dbReference>
<dbReference type="SUPFAM" id="SSF101148">
    <property type="entry name" value="Plant invertase/pectin methylesterase inhibitor"/>
    <property type="match status" value="1"/>
</dbReference>
<comment type="similarity">
    <text evidence="3">In the C-terminal section; belongs to the pectinesterase family.</text>
</comment>
<sequence length="565" mass="61218">MDTIKSFKGYGKVDEAEQRAFQKKVRTRIVLISISAVVLLAVIIAAVAGALIHLRNSSSSSSLSSPSSVLSPAQSLKAVCSVTLYPTTCFSSLAPLSNGTTSDPKTLFSLSLQVAMDSVSNLPSLLPKTPNDAVVAKALSDCTELFDDAMDRLRDSLSSRRIDDLKTWLSTVLTDHETCLDGLSEINGTVAMVDELRRKMKNSTELVSNSLAIATKVVGILGNVKIPRIHRRLLGFPEWVGAAERRLLQDGTEAETPDAVVAADGSGDFKTIGEAVQAAAKKSEKRYVIYVKTGVYEENVVISKNVWNVMMYGDGMDKSVVSGNLNFVDGTPTFSTATVAVAGRGFIAKDMGFKNTAGAEKHQAVAFRSGSDRSIFYRCFFDGYQDTLYAHSNRQFYRECTITGTIDFIFGNAAVVFQKCNIQPRQPMPKQFNTITAQGKKDPNQNTGTSIQKCTISALGQVTAPTYLGRPWHQFATTVIMQSEIGPVLHPLGWIGWVNGVEPPSTIFYAEYQNTGPGADVNNRVKWAGYKPTISADEASKYTVGSLISGNDWLGDSNVAFEATL</sequence>
<comment type="pathway">
    <text evidence="1 12">Glycan metabolism; pectin degradation; 2-dehydro-3-deoxy-D-gluconate from pectin: step 1/5.</text>
</comment>
<dbReference type="GO" id="GO:0042545">
    <property type="term" value="P:cell wall modification"/>
    <property type="evidence" value="ECO:0007669"/>
    <property type="project" value="UniProtKB-UniRule"/>
</dbReference>
<keyword evidence="13" id="KW-0472">Membrane</keyword>
<dbReference type="Gene3D" id="2.160.20.10">
    <property type="entry name" value="Single-stranded right-handed beta-helix, Pectin lyase-like"/>
    <property type="match status" value="1"/>
</dbReference>
<proteinExistence type="inferred from homology"/>
<dbReference type="NCBIfam" id="TIGR01614">
    <property type="entry name" value="PME_inhib"/>
    <property type="match status" value="1"/>
</dbReference>
<evidence type="ECO:0000259" key="14">
    <source>
        <dbReference type="SMART" id="SM00856"/>
    </source>
</evidence>
<evidence type="ECO:0000256" key="6">
    <source>
        <dbReference type="ARBA" id="ARBA00023085"/>
    </source>
</evidence>
<comment type="similarity">
    <text evidence="2">In the N-terminal section; belongs to the PMEI family.</text>
</comment>
<dbReference type="AlphaFoldDB" id="A0A7C9AY15"/>
<dbReference type="PANTHER" id="PTHR31707">
    <property type="entry name" value="PECTINESTERASE"/>
    <property type="match status" value="1"/>
</dbReference>
<evidence type="ECO:0000256" key="12">
    <source>
        <dbReference type="RuleBase" id="RU000589"/>
    </source>
</evidence>
<dbReference type="InterPro" id="IPR011050">
    <property type="entry name" value="Pectin_lyase_fold/virulence"/>
</dbReference>
<dbReference type="PROSITE" id="PS00503">
    <property type="entry name" value="PECTINESTERASE_2"/>
    <property type="match status" value="1"/>
</dbReference>
<dbReference type="GO" id="GO:0045490">
    <property type="term" value="P:pectin catabolic process"/>
    <property type="evidence" value="ECO:0007669"/>
    <property type="project" value="UniProtKB-UniRule"/>
</dbReference>
<protein>
    <recommendedName>
        <fullName evidence="4 12">Pectinesterase</fullName>
        <ecNumber evidence="4 12">3.1.1.11</ecNumber>
    </recommendedName>
</protein>
<evidence type="ECO:0000256" key="11">
    <source>
        <dbReference type="PROSITE-ProRule" id="PRU10040"/>
    </source>
</evidence>
<evidence type="ECO:0000256" key="5">
    <source>
        <dbReference type="ARBA" id="ARBA00022801"/>
    </source>
</evidence>
<dbReference type="InterPro" id="IPR035513">
    <property type="entry name" value="Invertase/methylesterase_inhib"/>
</dbReference>
<keyword evidence="8" id="KW-0325">Glycoprotein</keyword>
<reference evidence="15" key="1">
    <citation type="journal article" date="2013" name="J. Plant Res.">
        <title>Effect of fungi and light on seed germination of three Opuntia species from semiarid lands of central Mexico.</title>
        <authorList>
            <person name="Delgado-Sanchez P."/>
            <person name="Jimenez-Bremont J.F."/>
            <person name="Guerrero-Gonzalez Mde L."/>
            <person name="Flores J."/>
        </authorList>
    </citation>
    <scope>NUCLEOTIDE SEQUENCE</scope>
    <source>
        <tissue evidence="15">Cladode</tissue>
    </source>
</reference>
<dbReference type="InterPro" id="IPR033131">
    <property type="entry name" value="Pectinesterase_Asp_AS"/>
</dbReference>
<dbReference type="Gene3D" id="1.20.140.40">
    <property type="entry name" value="Invertase/pectin methylesterase inhibitor family protein"/>
    <property type="match status" value="1"/>
</dbReference>
<evidence type="ECO:0000256" key="9">
    <source>
        <dbReference type="ARBA" id="ARBA00047928"/>
    </source>
</evidence>
<keyword evidence="13" id="KW-0812">Transmembrane</keyword>
<keyword evidence="7" id="KW-1015">Disulfide bond</keyword>
<dbReference type="SUPFAM" id="SSF51126">
    <property type="entry name" value="Pectin lyase-like"/>
    <property type="match status" value="1"/>
</dbReference>
<feature type="active site" evidence="11">
    <location>
        <position position="407"/>
    </location>
</feature>
<comment type="catalytic activity">
    <reaction evidence="9 12">
        <text>[(1-&gt;4)-alpha-D-galacturonosyl methyl ester](n) + n H2O = [(1-&gt;4)-alpha-D-galacturonosyl](n) + n methanol + n H(+)</text>
        <dbReference type="Rhea" id="RHEA:22380"/>
        <dbReference type="Rhea" id="RHEA-COMP:14570"/>
        <dbReference type="Rhea" id="RHEA-COMP:14573"/>
        <dbReference type="ChEBI" id="CHEBI:15377"/>
        <dbReference type="ChEBI" id="CHEBI:15378"/>
        <dbReference type="ChEBI" id="CHEBI:17790"/>
        <dbReference type="ChEBI" id="CHEBI:140522"/>
        <dbReference type="ChEBI" id="CHEBI:140523"/>
        <dbReference type="EC" id="3.1.1.11"/>
    </reaction>
</comment>